<keyword evidence="1" id="KW-0472">Membrane</keyword>
<accession>A0A0S7B791</accession>
<keyword evidence="1" id="KW-0812">Transmembrane</keyword>
<protein>
    <submittedName>
        <fullName evidence="2">Uncharacterized protein</fullName>
    </submittedName>
</protein>
<dbReference type="RefSeq" id="WP_172797776.1">
    <property type="nucleotide sequence ID" value="NZ_DF967972.1"/>
</dbReference>
<feature type="transmembrane region" description="Helical" evidence="1">
    <location>
        <begin position="12"/>
        <end position="32"/>
    </location>
</feature>
<evidence type="ECO:0000256" key="1">
    <source>
        <dbReference type="SAM" id="Phobius"/>
    </source>
</evidence>
<evidence type="ECO:0000313" key="3">
    <source>
        <dbReference type="Proteomes" id="UP000055060"/>
    </source>
</evidence>
<dbReference type="EMBL" id="DF967972">
    <property type="protein sequence ID" value="GAP13212.1"/>
    <property type="molecule type" value="Genomic_DNA"/>
</dbReference>
<organism evidence="2">
    <name type="scientific">Longilinea arvoryzae</name>
    <dbReference type="NCBI Taxonomy" id="360412"/>
    <lineage>
        <taxon>Bacteria</taxon>
        <taxon>Bacillati</taxon>
        <taxon>Chloroflexota</taxon>
        <taxon>Anaerolineae</taxon>
        <taxon>Anaerolineales</taxon>
        <taxon>Anaerolineaceae</taxon>
        <taxon>Longilinea</taxon>
    </lineage>
</organism>
<proteinExistence type="predicted"/>
<keyword evidence="3" id="KW-1185">Reference proteome</keyword>
<keyword evidence="1" id="KW-1133">Transmembrane helix</keyword>
<dbReference type="AlphaFoldDB" id="A0A0S7B791"/>
<sequence>MLFDKKASEIPQFVVVLAIVVVLGAAAVWGILTNIGGQGTNVANWINSIAVPAAHP</sequence>
<gene>
    <name evidence="2" type="ORF">LARV_00963</name>
</gene>
<name>A0A0S7B791_9CHLR</name>
<dbReference type="STRING" id="360412.LARV_00963"/>
<evidence type="ECO:0000313" key="2">
    <source>
        <dbReference type="EMBL" id="GAP13212.1"/>
    </source>
</evidence>
<reference evidence="2" key="1">
    <citation type="submission" date="2015-07" db="EMBL/GenBank/DDBJ databases">
        <title>Draft Genome Sequences of Anaerolinea thermolimosa IMO-1, Bellilinea caldifistulae GOMI-1, Leptolinea tardivitalis YMTK-2, Levilinea saccharolytica KIBI-1,Longilinea arvoryzae KOME-1, Previously Described as Members of the Anaerolineaceae (Chloroflexi).</title>
        <authorList>
            <person name="Sekiguchi Y."/>
            <person name="Ohashi A."/>
            <person name="Matsuura N."/>
            <person name="Tourlousse M.D."/>
        </authorList>
    </citation>
    <scope>NUCLEOTIDE SEQUENCE [LARGE SCALE GENOMIC DNA]</scope>
    <source>
        <strain evidence="2">KOME-1</strain>
    </source>
</reference>
<dbReference type="Proteomes" id="UP000055060">
    <property type="component" value="Unassembled WGS sequence"/>
</dbReference>